<keyword evidence="13" id="KW-1133">Transmembrane helix</keyword>
<keyword evidence="9" id="KW-0443">Lipid metabolism</keyword>
<dbReference type="SUPFAM" id="SSF51735">
    <property type="entry name" value="NAD(P)-binding Rossmann-fold domains"/>
    <property type="match status" value="1"/>
</dbReference>
<dbReference type="Proteomes" id="UP001153365">
    <property type="component" value="Unassembled WGS sequence"/>
</dbReference>
<comment type="caution">
    <text evidence="14">The sequence shown here is derived from an EMBL/GenBank/DDBJ whole genome shotgun (WGS) entry which is preliminary data.</text>
</comment>
<reference evidence="14" key="1">
    <citation type="submission" date="2022-06" db="EMBL/GenBank/DDBJ databases">
        <authorList>
            <consortium name="SYNGENTA / RWTH Aachen University"/>
        </authorList>
    </citation>
    <scope>NUCLEOTIDE SEQUENCE</scope>
</reference>
<dbReference type="InterPro" id="IPR036291">
    <property type="entry name" value="NAD(P)-bd_dom_sf"/>
</dbReference>
<accession>A0AAV0B2Y1</accession>
<dbReference type="Gene3D" id="3.40.50.720">
    <property type="entry name" value="NAD(P)-binding Rossmann-like Domain"/>
    <property type="match status" value="1"/>
</dbReference>
<dbReference type="EC" id="1.1.1.102" evidence="10"/>
<evidence type="ECO:0000313" key="15">
    <source>
        <dbReference type="Proteomes" id="UP001153365"/>
    </source>
</evidence>
<dbReference type="Pfam" id="PF00106">
    <property type="entry name" value="adh_short"/>
    <property type="match status" value="1"/>
</dbReference>
<evidence type="ECO:0000256" key="1">
    <source>
        <dbReference type="ARBA" id="ARBA00004240"/>
    </source>
</evidence>
<dbReference type="PROSITE" id="PS00061">
    <property type="entry name" value="ADH_SHORT"/>
    <property type="match status" value="1"/>
</dbReference>
<keyword evidence="4" id="KW-0547">Nucleotide-binding</keyword>
<evidence type="ECO:0000256" key="3">
    <source>
        <dbReference type="ARBA" id="ARBA00004991"/>
    </source>
</evidence>
<dbReference type="GO" id="GO:0000166">
    <property type="term" value="F:nucleotide binding"/>
    <property type="evidence" value="ECO:0007669"/>
    <property type="project" value="UniProtKB-KW"/>
</dbReference>
<dbReference type="InterPro" id="IPR020904">
    <property type="entry name" value="Sc_DH/Rdtase_CS"/>
</dbReference>
<gene>
    <name evidence="14" type="ORF">PPACK8108_LOCUS11765</name>
</gene>
<comment type="pathway">
    <text evidence="3">Sphingolipid metabolism.</text>
</comment>
<keyword evidence="8" id="KW-0560">Oxidoreductase</keyword>
<evidence type="ECO:0000256" key="11">
    <source>
        <dbReference type="ARBA" id="ARBA00044737"/>
    </source>
</evidence>
<evidence type="ECO:0000256" key="8">
    <source>
        <dbReference type="ARBA" id="ARBA00023002"/>
    </source>
</evidence>
<dbReference type="GO" id="GO:0005789">
    <property type="term" value="C:endoplasmic reticulum membrane"/>
    <property type="evidence" value="ECO:0007669"/>
    <property type="project" value="TreeGrafter"/>
</dbReference>
<comment type="catalytic activity">
    <reaction evidence="12">
        <text>sphinganine + NADP(+) = 3-oxosphinganine + NADPH + H(+)</text>
        <dbReference type="Rhea" id="RHEA:22640"/>
        <dbReference type="ChEBI" id="CHEBI:15378"/>
        <dbReference type="ChEBI" id="CHEBI:57783"/>
        <dbReference type="ChEBI" id="CHEBI:57817"/>
        <dbReference type="ChEBI" id="CHEBI:58299"/>
        <dbReference type="ChEBI" id="CHEBI:58349"/>
        <dbReference type="EC" id="1.1.1.102"/>
    </reaction>
    <physiologicalReaction direction="right-to-left" evidence="12">
        <dbReference type="Rhea" id="RHEA:22642"/>
    </physiologicalReaction>
</comment>
<evidence type="ECO:0000256" key="4">
    <source>
        <dbReference type="ARBA" id="ARBA00022741"/>
    </source>
</evidence>
<keyword evidence="13" id="KW-0472">Membrane</keyword>
<proteinExistence type="predicted"/>
<name>A0AAV0B2Y1_PHAPC</name>
<protein>
    <recommendedName>
        <fullName evidence="10">3-dehydrosphinganine reductase</fullName>
        <ecNumber evidence="10">1.1.1.102</ecNumber>
    </recommendedName>
</protein>
<feature type="transmembrane region" description="Helical" evidence="13">
    <location>
        <begin position="191"/>
        <end position="209"/>
    </location>
</feature>
<keyword evidence="7" id="KW-0746">Sphingolipid metabolism</keyword>
<organism evidence="14 15">
    <name type="scientific">Phakopsora pachyrhizi</name>
    <name type="common">Asian soybean rust disease fungus</name>
    <dbReference type="NCBI Taxonomy" id="170000"/>
    <lineage>
        <taxon>Eukaryota</taxon>
        <taxon>Fungi</taxon>
        <taxon>Dikarya</taxon>
        <taxon>Basidiomycota</taxon>
        <taxon>Pucciniomycotina</taxon>
        <taxon>Pucciniomycetes</taxon>
        <taxon>Pucciniales</taxon>
        <taxon>Phakopsoraceae</taxon>
        <taxon>Phakopsora</taxon>
    </lineage>
</organism>
<evidence type="ECO:0000256" key="5">
    <source>
        <dbReference type="ARBA" id="ARBA00022824"/>
    </source>
</evidence>
<keyword evidence="15" id="KW-1185">Reference proteome</keyword>
<dbReference type="InterPro" id="IPR045022">
    <property type="entry name" value="KDSR-like"/>
</dbReference>
<feature type="transmembrane region" description="Helical" evidence="13">
    <location>
        <begin position="20"/>
        <end position="41"/>
    </location>
</feature>
<dbReference type="PANTHER" id="PTHR43550:SF3">
    <property type="entry name" value="3-KETODIHYDROSPHINGOSINE REDUCTASE"/>
    <property type="match status" value="1"/>
</dbReference>
<dbReference type="PANTHER" id="PTHR43550">
    <property type="entry name" value="3-KETODIHYDROSPHINGOSINE REDUCTASE"/>
    <property type="match status" value="1"/>
</dbReference>
<evidence type="ECO:0000256" key="2">
    <source>
        <dbReference type="ARBA" id="ARBA00004760"/>
    </source>
</evidence>
<dbReference type="CDD" id="cd08939">
    <property type="entry name" value="KDSR-like_SDR_c"/>
    <property type="match status" value="1"/>
</dbReference>
<keyword evidence="5" id="KW-0256">Endoplasmic reticulum</keyword>
<dbReference type="FunFam" id="3.40.50.720:FF:000468">
    <property type="entry name" value="Short-chain dehydrogenase, putative"/>
    <property type="match status" value="1"/>
</dbReference>
<keyword evidence="13" id="KW-0812">Transmembrane</keyword>
<evidence type="ECO:0000256" key="7">
    <source>
        <dbReference type="ARBA" id="ARBA00022919"/>
    </source>
</evidence>
<dbReference type="GO" id="GO:0047560">
    <property type="term" value="F:3-dehydrosphinganine reductase activity"/>
    <property type="evidence" value="ECO:0007669"/>
    <property type="project" value="UniProtKB-EC"/>
</dbReference>
<comment type="subcellular location">
    <subcellularLocation>
        <location evidence="1">Endoplasmic reticulum</location>
    </subcellularLocation>
</comment>
<comment type="pathway">
    <text evidence="2">Lipid metabolism; sphingolipid metabolism.</text>
</comment>
<evidence type="ECO:0000256" key="13">
    <source>
        <dbReference type="SAM" id="Phobius"/>
    </source>
</evidence>
<evidence type="ECO:0000256" key="12">
    <source>
        <dbReference type="ARBA" id="ARBA00048930"/>
    </source>
</evidence>
<evidence type="ECO:0000256" key="10">
    <source>
        <dbReference type="ARBA" id="ARBA00026112"/>
    </source>
</evidence>
<dbReference type="AlphaFoldDB" id="A0AAV0B2Y1"/>
<keyword evidence="6" id="KW-0521">NADP</keyword>
<dbReference type="GO" id="GO:0030148">
    <property type="term" value="P:sphingolipid biosynthetic process"/>
    <property type="evidence" value="ECO:0007669"/>
    <property type="project" value="InterPro"/>
</dbReference>
<dbReference type="PRINTS" id="PR00081">
    <property type="entry name" value="GDHRDH"/>
</dbReference>
<evidence type="ECO:0000256" key="9">
    <source>
        <dbReference type="ARBA" id="ARBA00023098"/>
    </source>
</evidence>
<dbReference type="InterPro" id="IPR002347">
    <property type="entry name" value="SDR_fam"/>
</dbReference>
<evidence type="ECO:0000313" key="14">
    <source>
        <dbReference type="EMBL" id="CAH7676606.1"/>
    </source>
</evidence>
<sequence>MDQLVRRILSDQSGEGLLSFTSLTCLVVLILSIVISSKVFFCGRDRFNPESKHCYIGGGSQGLGLALACLLAEAGSDVTIVSRSQEKLNDALRKINTFRKSPGQKFLALSYDLSSFESSQEAFDRACIPFDGRCPDYVFCCTGGAAGILGYFIQLSPDQLRRSIEVNLLTAVWTTRIAARKMAKQGVKGRLVLTSSILGFFGLPGYSAYTTSKHALRGLAESLRLEMILYDIKVHCYFPATILSPGFDEEQKCKPELTKEIEGVDEGQSPEKCAKKLIRGLKNDQFLITSDPIGDLIRNSMTGITPISSMLYDPFLSFIGKMGLPIWRKIVERQIKGHSKRHKEEVIDSIKD</sequence>
<evidence type="ECO:0000256" key="6">
    <source>
        <dbReference type="ARBA" id="ARBA00022857"/>
    </source>
</evidence>
<dbReference type="EMBL" id="CALTRL010002757">
    <property type="protein sequence ID" value="CAH7676606.1"/>
    <property type="molecule type" value="Genomic_DNA"/>
</dbReference>
<comment type="function">
    <text evidence="11">Catalyzes the reduction of 3'-oxosphinganine (3-ketodihydrosphingosine/KDS) to sphinganine (dihydrosphingosine/DHS), the second step of de novo sphingolipid biosynthesis.</text>
</comment>
<dbReference type="GO" id="GO:0006666">
    <property type="term" value="P:3-keto-sphinganine metabolic process"/>
    <property type="evidence" value="ECO:0007669"/>
    <property type="project" value="InterPro"/>
</dbReference>